<dbReference type="Gene3D" id="3.20.20.70">
    <property type="entry name" value="Aldolase class I"/>
    <property type="match status" value="1"/>
</dbReference>
<dbReference type="EC" id="2.5.1.54" evidence="8"/>
<evidence type="ECO:0000256" key="6">
    <source>
        <dbReference type="ARBA" id="ARBA00023141"/>
    </source>
</evidence>
<sequence>MDKTADLHVVENRPLLSPAMLHYELPITEQAAALVVKTRDRIRQILSHQDHRLLVIVGPCSIHDVEAAYEYGTQLASLRAELADQLEIVMRVYFEKPRTSIGWKGLINDPHLDGSYNINSGLRMARKLLLDLASLGLPAATELLDPITPQYIADVIAWTAIGARTTESQTHREMASGLSMPIGFKNNTDGSLQAAVNAMLAAQQPHHFLGINHDGVASIVTTTGNLDTHLVLRGGKSGPNYEAPFIQQAQEKLQVPGLNQRLMVDCSHANANKDHQQQVHVLNNVAQQVRMGSPAIMGVMIESHLVAGNQSLSTPVNQLVYGQSVTDACVDFATTRQMLQTLAQAVESNAMALSC</sequence>
<comment type="caution">
    <text evidence="10">The sequence shown here is derived from an EMBL/GenBank/DDBJ whole genome shotgun (WGS) entry which is preliminary data.</text>
</comment>
<comment type="pathway">
    <text evidence="2 8">Metabolic intermediate biosynthesis; chorismate biosynthesis; chorismate from D-erythrose 4-phosphate and phosphoenolpyruvate: step 1/7.</text>
</comment>
<gene>
    <name evidence="10" type="ORF">QQ91_0007825</name>
</gene>
<dbReference type="PANTHER" id="PTHR21225">
    <property type="entry name" value="PHOSPHO-2-DEHYDRO-3-DEOXYHEPTONATE ALDOLASE DAHP SYNTHETASE"/>
    <property type="match status" value="1"/>
</dbReference>
<evidence type="ECO:0000256" key="2">
    <source>
        <dbReference type="ARBA" id="ARBA00004688"/>
    </source>
</evidence>
<dbReference type="AlphaFoldDB" id="A0ABD4T2B9"/>
<evidence type="ECO:0000259" key="9">
    <source>
        <dbReference type="Pfam" id="PF00793"/>
    </source>
</evidence>
<dbReference type="InterPro" id="IPR013785">
    <property type="entry name" value="Aldolase_TIM"/>
</dbReference>
<dbReference type="Pfam" id="PF00793">
    <property type="entry name" value="DAHP_synth_1"/>
    <property type="match status" value="1"/>
</dbReference>
<dbReference type="SUPFAM" id="SSF51569">
    <property type="entry name" value="Aldolase"/>
    <property type="match status" value="1"/>
</dbReference>
<protein>
    <recommendedName>
        <fullName evidence="8">Phospho-2-dehydro-3-deoxyheptonate aldolase</fullName>
        <ecNumber evidence="8">2.5.1.54</ecNumber>
    </recommendedName>
</protein>
<dbReference type="NCBIfam" id="NF009396">
    <property type="entry name" value="PRK12756.1"/>
    <property type="match status" value="1"/>
</dbReference>
<dbReference type="GO" id="GO:0009073">
    <property type="term" value="P:aromatic amino acid family biosynthetic process"/>
    <property type="evidence" value="ECO:0007669"/>
    <property type="project" value="UniProtKB-KW"/>
</dbReference>
<dbReference type="GO" id="GO:0008652">
    <property type="term" value="P:amino acid biosynthetic process"/>
    <property type="evidence" value="ECO:0007669"/>
    <property type="project" value="UniProtKB-KW"/>
</dbReference>
<evidence type="ECO:0000256" key="1">
    <source>
        <dbReference type="ARBA" id="ARBA00003726"/>
    </source>
</evidence>
<evidence type="ECO:0000313" key="10">
    <source>
        <dbReference type="EMBL" id="MCM1982730.1"/>
    </source>
</evidence>
<evidence type="ECO:0000256" key="4">
    <source>
        <dbReference type="ARBA" id="ARBA00022605"/>
    </source>
</evidence>
<dbReference type="EMBL" id="JTHE03000044">
    <property type="protein sequence ID" value="MCM1982730.1"/>
    <property type="molecule type" value="Genomic_DNA"/>
</dbReference>
<dbReference type="FunFam" id="3.20.20.70:FF:000005">
    <property type="entry name" value="Phospho-2-dehydro-3-deoxyheptonate aldolase"/>
    <property type="match status" value="1"/>
</dbReference>
<dbReference type="Proteomes" id="UP000031561">
    <property type="component" value="Unassembled WGS sequence"/>
</dbReference>
<dbReference type="PIRSF" id="PIRSF001361">
    <property type="entry name" value="DAHP_synthase"/>
    <property type="match status" value="1"/>
</dbReference>
<dbReference type="InterPro" id="IPR006218">
    <property type="entry name" value="DAHP1/KDSA"/>
</dbReference>
<comment type="function">
    <text evidence="1 8">Stereospecific condensation of phosphoenolpyruvate (PEP) and D-erythrose-4-phosphate (E4P) giving rise to 3-deoxy-D-arabino-heptulosonate-7-phosphate (DAHP).</text>
</comment>
<keyword evidence="5 8" id="KW-0808">Transferase</keyword>
<keyword evidence="11" id="KW-1185">Reference proteome</keyword>
<dbReference type="InterPro" id="IPR006219">
    <property type="entry name" value="DAHP_synth_1"/>
</dbReference>
<dbReference type="GO" id="GO:0003849">
    <property type="term" value="F:3-deoxy-7-phosphoheptulonate synthase activity"/>
    <property type="evidence" value="ECO:0007669"/>
    <property type="project" value="UniProtKB-EC"/>
</dbReference>
<evidence type="ECO:0000256" key="5">
    <source>
        <dbReference type="ARBA" id="ARBA00022679"/>
    </source>
</evidence>
<evidence type="ECO:0000256" key="8">
    <source>
        <dbReference type="PIRNR" id="PIRNR001361"/>
    </source>
</evidence>
<keyword evidence="6 8" id="KW-0057">Aromatic amino acid biosynthesis</keyword>
<evidence type="ECO:0000256" key="3">
    <source>
        <dbReference type="ARBA" id="ARBA00007985"/>
    </source>
</evidence>
<proteinExistence type="inferred from homology"/>
<evidence type="ECO:0000313" key="11">
    <source>
        <dbReference type="Proteomes" id="UP000031561"/>
    </source>
</evidence>
<comment type="catalytic activity">
    <reaction evidence="7 8">
        <text>D-erythrose 4-phosphate + phosphoenolpyruvate + H2O = 7-phospho-2-dehydro-3-deoxy-D-arabino-heptonate + phosphate</text>
        <dbReference type="Rhea" id="RHEA:14717"/>
        <dbReference type="ChEBI" id="CHEBI:15377"/>
        <dbReference type="ChEBI" id="CHEBI:16897"/>
        <dbReference type="ChEBI" id="CHEBI:43474"/>
        <dbReference type="ChEBI" id="CHEBI:58394"/>
        <dbReference type="ChEBI" id="CHEBI:58702"/>
        <dbReference type="EC" id="2.5.1.54"/>
    </reaction>
</comment>
<evidence type="ECO:0000256" key="7">
    <source>
        <dbReference type="ARBA" id="ARBA00047508"/>
    </source>
</evidence>
<comment type="similarity">
    <text evidence="3 8">Belongs to the class-I DAHP synthase family.</text>
</comment>
<name>A0ABD4T2B9_9CYAN</name>
<dbReference type="NCBIfam" id="NF009395">
    <property type="entry name" value="PRK12755.1"/>
    <property type="match status" value="1"/>
</dbReference>
<keyword evidence="4 8" id="KW-0028">Amino-acid biosynthesis</keyword>
<dbReference type="PANTHER" id="PTHR21225:SF12">
    <property type="entry name" value="PHOSPHO-2-DEHYDRO-3-DEOXYHEPTONATE ALDOLASE, TYROSINE-INHIBITED"/>
    <property type="match status" value="1"/>
</dbReference>
<dbReference type="RefSeq" id="WP_166274680.1">
    <property type="nucleotide sequence ID" value="NZ_JTHE03000044.1"/>
</dbReference>
<organism evidence="10 11">
    <name type="scientific">Lyngbya confervoides BDU141951</name>
    <dbReference type="NCBI Taxonomy" id="1574623"/>
    <lineage>
        <taxon>Bacteria</taxon>
        <taxon>Bacillati</taxon>
        <taxon>Cyanobacteriota</taxon>
        <taxon>Cyanophyceae</taxon>
        <taxon>Oscillatoriophycideae</taxon>
        <taxon>Oscillatoriales</taxon>
        <taxon>Microcoleaceae</taxon>
        <taxon>Lyngbya</taxon>
    </lineage>
</organism>
<reference evidence="10 11" key="1">
    <citation type="journal article" date="2015" name="Genome Announc.">
        <title>Draft Genome Sequence of Filamentous Marine Cyanobacterium Lyngbya confervoides Strain BDU141951.</title>
        <authorList>
            <person name="Chandrababunaidu M.M."/>
            <person name="Sen D."/>
            <person name="Tripathy S."/>
        </authorList>
    </citation>
    <scope>NUCLEOTIDE SEQUENCE [LARGE SCALE GENOMIC DNA]</scope>
    <source>
        <strain evidence="10 11">BDU141951</strain>
    </source>
</reference>
<dbReference type="NCBIfam" id="TIGR00034">
    <property type="entry name" value="aroFGH"/>
    <property type="match status" value="1"/>
</dbReference>
<feature type="domain" description="DAHP synthetase I/KDSA" evidence="9">
    <location>
        <begin position="40"/>
        <end position="338"/>
    </location>
</feature>
<accession>A0ABD4T2B9</accession>